<dbReference type="SUPFAM" id="SSF51445">
    <property type="entry name" value="(Trans)glycosidases"/>
    <property type="match status" value="1"/>
</dbReference>
<evidence type="ECO:0000259" key="6">
    <source>
        <dbReference type="Pfam" id="PF16875"/>
    </source>
</evidence>
<dbReference type="RefSeq" id="WP_381423197.1">
    <property type="nucleotide sequence ID" value="NZ_JBHSDH010000013.1"/>
</dbReference>
<accession>A0ABV8RHX1</accession>
<keyword evidence="8" id="KW-1185">Reference proteome</keyword>
<dbReference type="InterPro" id="IPR013785">
    <property type="entry name" value="Aldolase_TIM"/>
</dbReference>
<dbReference type="EC" id="3.2.1.22" evidence="2"/>
<keyword evidence="4 7" id="KW-0326">Glycosidase</keyword>
<dbReference type="InterPro" id="IPR050985">
    <property type="entry name" value="Alpha-glycosidase_related"/>
</dbReference>
<dbReference type="Proteomes" id="UP001595887">
    <property type="component" value="Unassembled WGS sequence"/>
</dbReference>
<evidence type="ECO:0000256" key="2">
    <source>
        <dbReference type="ARBA" id="ARBA00012755"/>
    </source>
</evidence>
<comment type="catalytic activity">
    <reaction evidence="1">
        <text>Hydrolysis of terminal, non-reducing alpha-D-galactose residues in alpha-D-galactosides, including galactose oligosaccharides, galactomannans and galactolipids.</text>
        <dbReference type="EC" id="3.2.1.22"/>
    </reaction>
</comment>
<dbReference type="CDD" id="cd14791">
    <property type="entry name" value="GH36"/>
    <property type="match status" value="1"/>
</dbReference>
<dbReference type="InterPro" id="IPR000111">
    <property type="entry name" value="Glyco_hydro_27/36_CS"/>
</dbReference>
<evidence type="ECO:0000259" key="5">
    <source>
        <dbReference type="Pfam" id="PF16874"/>
    </source>
</evidence>
<dbReference type="InterPro" id="IPR013780">
    <property type="entry name" value="Glyco_hydro_b"/>
</dbReference>
<feature type="domain" description="Glycosyl hydrolase family 36 N-terminal" evidence="6">
    <location>
        <begin position="23"/>
        <end position="244"/>
    </location>
</feature>
<proteinExistence type="predicted"/>
<name>A0ABV8RHX1_9SPHN</name>
<dbReference type="InterPro" id="IPR031704">
    <property type="entry name" value="Glyco_hydro_36_N"/>
</dbReference>
<dbReference type="PROSITE" id="PS00512">
    <property type="entry name" value="ALPHA_GALACTOSIDASE"/>
    <property type="match status" value="1"/>
</dbReference>
<dbReference type="PANTHER" id="PTHR43053:SF3">
    <property type="entry name" value="ALPHA-GALACTOSIDASE C-RELATED"/>
    <property type="match status" value="1"/>
</dbReference>
<sequence length="718" mass="78946">MEHIRFDAGEMTLIIACVAGQPPHFVYWGKRLSGAVTADDVASIGQRQAAHGCEAVPIAPSIAMEPGLGLLGLHGFAAHRGGRDWGSLFGVVNVKKNGGSAVIETNDPRTKLTLTYTINCDPKTGLIELTSQLTNNGDAPLTIDHMATACLPIPSHMTDIIGFSGRWANEFQRERLKRFSGCYLRENRRGKTSHDSFPAVMLCADTTREQAGEAYGLHLAWSGNHRLRVDSLNDGQLFASAGALFFPGEMQLAPGESYHSPAIIAAYSSSGLSALSRQFHDHVRQNLLRPETRARPRPVHYNSWEAVYFFHNIDQLKAIADKAANLGVERFVLDDGWFGSRRNDTAGLGDWTVSDAVYPGGLKPLIDHVTALGMEMGLWFEPEMVNPDSDLFRAHPDWVLQIDGVEQVPFRNQYVLDISRPEVSDYLFDCIDAILSEYNIGYIKWDMNRDLNHPGGRSGHARAHAQVEALYRLMDRVRAAHPKVEIESCCSGGGRADMGILAHSDRIWTSDSNDALDRQDIQRGASYFLPLCVLGSHVGPRHCHITGRTLSIEMRCATALMGHMGTELNLLTEAESDLAIMKQAITLYKTHRQLLHDGDLYRLDTEAHINAVGVVAADKAEALFSIAYLTGHKATLPGKLQFDGLDPAQKYRVRLIWPVGWQAVRPPAITDHLDLTGEGNEISGEALMGAGMQLPLSFPETVLLFHLAAAHTCTDRAA</sequence>
<dbReference type="Gene3D" id="2.60.40.1180">
    <property type="entry name" value="Golgi alpha-mannosidase II"/>
    <property type="match status" value="1"/>
</dbReference>
<evidence type="ECO:0000256" key="4">
    <source>
        <dbReference type="ARBA" id="ARBA00023295"/>
    </source>
</evidence>
<keyword evidence="3 7" id="KW-0378">Hydrolase</keyword>
<comment type="caution">
    <text evidence="7">The sequence shown here is derived from an EMBL/GenBank/DDBJ whole genome shotgun (WGS) entry which is preliminary data.</text>
</comment>
<evidence type="ECO:0000313" key="8">
    <source>
        <dbReference type="Proteomes" id="UP001595887"/>
    </source>
</evidence>
<dbReference type="Pfam" id="PF02065">
    <property type="entry name" value="Melibiase"/>
    <property type="match status" value="1"/>
</dbReference>
<dbReference type="InterPro" id="IPR031705">
    <property type="entry name" value="Glyco_hydro_36_C"/>
</dbReference>
<dbReference type="GO" id="GO:0004557">
    <property type="term" value="F:alpha-galactosidase activity"/>
    <property type="evidence" value="ECO:0007669"/>
    <property type="project" value="UniProtKB-EC"/>
</dbReference>
<feature type="domain" description="Glycosyl hydrolase family 36 C-terminal" evidence="5">
    <location>
        <begin position="611"/>
        <end position="696"/>
    </location>
</feature>
<dbReference type="InterPro" id="IPR038417">
    <property type="entry name" value="Alpga-gal_N_sf"/>
</dbReference>
<dbReference type="InterPro" id="IPR017853">
    <property type="entry name" value="GH"/>
</dbReference>
<evidence type="ECO:0000256" key="1">
    <source>
        <dbReference type="ARBA" id="ARBA00001255"/>
    </source>
</evidence>
<protein>
    <recommendedName>
        <fullName evidence="2">alpha-galactosidase</fullName>
        <ecNumber evidence="2">3.2.1.22</ecNumber>
    </recommendedName>
</protein>
<dbReference type="PRINTS" id="PR00743">
    <property type="entry name" value="GLHYDRLASE36"/>
</dbReference>
<dbReference type="EMBL" id="JBHSDH010000013">
    <property type="protein sequence ID" value="MFC4292475.1"/>
    <property type="molecule type" value="Genomic_DNA"/>
</dbReference>
<reference evidence="8" key="1">
    <citation type="journal article" date="2019" name="Int. J. Syst. Evol. Microbiol.">
        <title>The Global Catalogue of Microorganisms (GCM) 10K type strain sequencing project: providing services to taxonomists for standard genome sequencing and annotation.</title>
        <authorList>
            <consortium name="The Broad Institute Genomics Platform"/>
            <consortium name="The Broad Institute Genome Sequencing Center for Infectious Disease"/>
            <person name="Wu L."/>
            <person name="Ma J."/>
        </authorList>
    </citation>
    <scope>NUCLEOTIDE SEQUENCE [LARGE SCALE GENOMIC DNA]</scope>
    <source>
        <strain evidence="8">CECT 8531</strain>
    </source>
</reference>
<dbReference type="Pfam" id="PF16874">
    <property type="entry name" value="Glyco_hydro_36C"/>
    <property type="match status" value="1"/>
</dbReference>
<dbReference type="Pfam" id="PF16875">
    <property type="entry name" value="Glyco_hydro_36N"/>
    <property type="match status" value="1"/>
</dbReference>
<dbReference type="PANTHER" id="PTHR43053">
    <property type="entry name" value="GLYCOSIDASE FAMILY 31"/>
    <property type="match status" value="1"/>
</dbReference>
<gene>
    <name evidence="7" type="ORF">ACFOWX_08615</name>
</gene>
<organism evidence="7 8">
    <name type="scientific">Sphingorhabdus arenilitoris</name>
    <dbReference type="NCBI Taxonomy" id="1490041"/>
    <lineage>
        <taxon>Bacteria</taxon>
        <taxon>Pseudomonadati</taxon>
        <taxon>Pseudomonadota</taxon>
        <taxon>Alphaproteobacteria</taxon>
        <taxon>Sphingomonadales</taxon>
        <taxon>Sphingomonadaceae</taxon>
        <taxon>Sphingorhabdus</taxon>
    </lineage>
</organism>
<evidence type="ECO:0000313" key="7">
    <source>
        <dbReference type="EMBL" id="MFC4292475.1"/>
    </source>
</evidence>
<dbReference type="Gene3D" id="2.70.98.60">
    <property type="entry name" value="alpha-galactosidase from lactobacil brevis"/>
    <property type="match status" value="1"/>
</dbReference>
<dbReference type="Gene3D" id="3.20.20.70">
    <property type="entry name" value="Aldolase class I"/>
    <property type="match status" value="1"/>
</dbReference>
<evidence type="ECO:0000256" key="3">
    <source>
        <dbReference type="ARBA" id="ARBA00022801"/>
    </source>
</evidence>
<dbReference type="InterPro" id="IPR002252">
    <property type="entry name" value="Glyco_hydro_36"/>
</dbReference>